<comment type="catalytic activity">
    <reaction evidence="1">
        <text>acetyl-CoA + phosphate = acetyl phosphate + CoA</text>
        <dbReference type="Rhea" id="RHEA:19521"/>
        <dbReference type="ChEBI" id="CHEBI:22191"/>
        <dbReference type="ChEBI" id="CHEBI:43474"/>
        <dbReference type="ChEBI" id="CHEBI:57287"/>
        <dbReference type="ChEBI" id="CHEBI:57288"/>
        <dbReference type="EC" id="2.3.1.8"/>
    </reaction>
</comment>
<dbReference type="InterPro" id="IPR042112">
    <property type="entry name" value="P_AcTrfase_dom2"/>
</dbReference>
<dbReference type="Gene3D" id="3.40.50.10750">
    <property type="entry name" value="Isocitrate/Isopropylmalate dehydrogenase-like"/>
    <property type="match status" value="1"/>
</dbReference>
<dbReference type="PANTHER" id="PTHR43356:SF3">
    <property type="entry name" value="PHOSPHATE ACETYLTRANSFERASE"/>
    <property type="match status" value="1"/>
</dbReference>
<evidence type="ECO:0000259" key="5">
    <source>
        <dbReference type="Pfam" id="PF01515"/>
    </source>
</evidence>
<organism evidence="6 7">
    <name type="scientific">Mesobacterium hydrothermale</name>
    <dbReference type="NCBI Taxonomy" id="3111907"/>
    <lineage>
        <taxon>Bacteria</taxon>
        <taxon>Pseudomonadati</taxon>
        <taxon>Pseudomonadota</taxon>
        <taxon>Alphaproteobacteria</taxon>
        <taxon>Rhodobacterales</taxon>
        <taxon>Roseobacteraceae</taxon>
        <taxon>Mesobacterium</taxon>
    </lineage>
</organism>
<dbReference type="InterPro" id="IPR012147">
    <property type="entry name" value="P_Ac_Bu_trans"/>
</dbReference>
<reference evidence="6 7" key="1">
    <citation type="submission" date="2024-01" db="EMBL/GenBank/DDBJ databases">
        <title>Mesobacterium rodlantinim sp. nov., isolated from shallow sea hydrothermal systems off Kueishantao Island.</title>
        <authorList>
            <person name="Su Z."/>
            <person name="Tang K."/>
        </authorList>
    </citation>
    <scope>NUCLEOTIDE SEQUENCE [LARGE SCALE GENOMIC DNA]</scope>
    <source>
        <strain evidence="6 7">TK19101</strain>
    </source>
</reference>
<proteinExistence type="inferred from homology"/>
<dbReference type="SUPFAM" id="SSF53659">
    <property type="entry name" value="Isocitrate/Isopropylmalate dehydrogenase-like"/>
    <property type="match status" value="1"/>
</dbReference>
<evidence type="ECO:0000313" key="6">
    <source>
        <dbReference type="EMBL" id="MEC3861321.1"/>
    </source>
</evidence>
<keyword evidence="4 6" id="KW-0012">Acyltransferase</keyword>
<dbReference type="RefSeq" id="WP_326297037.1">
    <property type="nucleotide sequence ID" value="NZ_JAYLLH010000009.1"/>
</dbReference>
<keyword evidence="3" id="KW-0808">Transferase</keyword>
<comment type="caution">
    <text evidence="6">The sequence shown here is derived from an EMBL/GenBank/DDBJ whole genome shotgun (WGS) entry which is preliminary data.</text>
</comment>
<evidence type="ECO:0000256" key="1">
    <source>
        <dbReference type="ARBA" id="ARBA00000705"/>
    </source>
</evidence>
<evidence type="ECO:0000313" key="7">
    <source>
        <dbReference type="Proteomes" id="UP001348149"/>
    </source>
</evidence>
<keyword evidence="7" id="KW-1185">Reference proteome</keyword>
<dbReference type="Pfam" id="PF01515">
    <property type="entry name" value="PTA_PTB"/>
    <property type="match status" value="1"/>
</dbReference>
<dbReference type="InterPro" id="IPR050500">
    <property type="entry name" value="Phos_Acetyltrans/Butyryltrans"/>
</dbReference>
<dbReference type="EMBL" id="JAYLLH010000009">
    <property type="protein sequence ID" value="MEC3861321.1"/>
    <property type="molecule type" value="Genomic_DNA"/>
</dbReference>
<gene>
    <name evidence="6" type="ORF">VK792_08495</name>
</gene>
<dbReference type="InterPro" id="IPR042113">
    <property type="entry name" value="P_AcTrfase_dom1"/>
</dbReference>
<evidence type="ECO:0000256" key="4">
    <source>
        <dbReference type="ARBA" id="ARBA00023315"/>
    </source>
</evidence>
<dbReference type="InterPro" id="IPR002505">
    <property type="entry name" value="PTA_PTB"/>
</dbReference>
<evidence type="ECO:0000256" key="3">
    <source>
        <dbReference type="ARBA" id="ARBA00022679"/>
    </source>
</evidence>
<protein>
    <submittedName>
        <fullName evidence="6">Phosphate acyltransferase</fullName>
    </submittedName>
</protein>
<dbReference type="PIRSF" id="PIRSF000428">
    <property type="entry name" value="P_Ac_trans"/>
    <property type="match status" value="1"/>
</dbReference>
<comment type="similarity">
    <text evidence="2">Belongs to the phosphate acetyltransferase and butyryltransferase family.</text>
</comment>
<sequence length="267" mass="27217">MRVVLPEMDDPRVADAAARMRADDLCVPVALGDVTDAQVAILMDRRGLKEPLARRMLGKPLIRAAAMVAAGEADALVAGADSPTRRVIEAAGIAIGMADGVETPSSFFLMAFPDREVIFADCAVTTDPDAGQLADIARASAASCAALIGPPKVAMLSFSTGTSGAGPSVDKVRAAAEMTGFTGPIQADAALNATIARKKGLGDGDANVLIFPSLDAGNIAYKLCQELAGAQAIGPFLQGFARPVCDLSRGASVDDIYAATAVALAMA</sequence>
<dbReference type="PANTHER" id="PTHR43356">
    <property type="entry name" value="PHOSPHATE ACETYLTRANSFERASE"/>
    <property type="match status" value="1"/>
</dbReference>
<dbReference type="Gene3D" id="3.40.50.10950">
    <property type="match status" value="2"/>
</dbReference>
<name>A0ABU6HHB2_9RHOB</name>
<evidence type="ECO:0000256" key="2">
    <source>
        <dbReference type="ARBA" id="ARBA00005656"/>
    </source>
</evidence>
<dbReference type="Proteomes" id="UP001348149">
    <property type="component" value="Unassembled WGS sequence"/>
</dbReference>
<feature type="domain" description="Phosphate acetyl/butaryl transferase" evidence="5">
    <location>
        <begin position="40"/>
        <end position="263"/>
    </location>
</feature>
<accession>A0ABU6HHB2</accession>
<dbReference type="GO" id="GO:0016746">
    <property type="term" value="F:acyltransferase activity"/>
    <property type="evidence" value="ECO:0007669"/>
    <property type="project" value="UniProtKB-KW"/>
</dbReference>